<dbReference type="PANTHER" id="PTHR11679">
    <property type="entry name" value="VESICLE PROTEIN SORTING-ASSOCIATED"/>
    <property type="match status" value="1"/>
</dbReference>
<dbReference type="Gene3D" id="3.40.50.1910">
    <property type="match status" value="1"/>
</dbReference>
<evidence type="ECO:0000313" key="2">
    <source>
        <dbReference type="EMBL" id="KRH92891.1"/>
    </source>
</evidence>
<dbReference type="Gene3D" id="3.40.50.2060">
    <property type="match status" value="1"/>
</dbReference>
<dbReference type="InterPro" id="IPR027482">
    <property type="entry name" value="Sec1-like_dom2"/>
</dbReference>
<comment type="similarity">
    <text evidence="1">Belongs to the STXBP/unc-18/SEC1 family.</text>
</comment>
<proteinExistence type="inferred from homology"/>
<dbReference type="AlphaFoldDB" id="A0A0R0M3D8"/>
<dbReference type="Pfam" id="PF00995">
    <property type="entry name" value="Sec1"/>
    <property type="match status" value="1"/>
</dbReference>
<sequence>MSLITHQRTLVAEILKTSTYSLLILDQYSLTLVNTLFRLIDLRRLNITAILLITDQREAIDAHAIYFINSKYSDIVAEDVNRDLYRSISLNFTDSISRAKLEELAENVSSTGKANTISSVFDRFLTYCAIDSNSFLISDGILLYMKNHILNKQTDNGLTHKNIVNSLFSFFQNNEIEPLMFTNHSLLQKMKNNNFSFKKKAILLFFNRKDDIFAPLMFNWFYLGFVDDLLDFRVNLINYTKDEKENTFNLMWDDDFYIKNKFEKLDVVSDRIEKEHKEYRMKIIEKNRNIPSLTKRSEIIKGHMAIVLAVIDRINELAYDDFYQASENMKKDEIQALTGKGNLELRKRLVALMMRENLSETDVGEFIQNNEMDEKFVDKIAKLQLIAETKSQTPTEDSDEQENLSIGRLQTNSYSNLTHNIFNRVKQSINKFTGNTLLKCKLSMQLDEIIKELKSNGLNLLDKKNKKEICYIENINKIVVVVEGGGCLREMFEIQTLMRNHDVDIVYGCDYMINGNEMIKRIDSMS</sequence>
<accession>A0A0R0M3D8</accession>
<organism evidence="2 3">
    <name type="scientific">Pseudoloma neurophilia</name>
    <dbReference type="NCBI Taxonomy" id="146866"/>
    <lineage>
        <taxon>Eukaryota</taxon>
        <taxon>Fungi</taxon>
        <taxon>Fungi incertae sedis</taxon>
        <taxon>Microsporidia</taxon>
        <taxon>Pseudoloma</taxon>
    </lineage>
</organism>
<protein>
    <submittedName>
        <fullName evidence="2">Vesicle trafficking protein Sly1 (Sec1 family)</fullName>
    </submittedName>
</protein>
<dbReference type="InterPro" id="IPR043154">
    <property type="entry name" value="Sec-1-like_dom1"/>
</dbReference>
<dbReference type="InterPro" id="IPR001619">
    <property type="entry name" value="Sec1-like"/>
</dbReference>
<dbReference type="Proteomes" id="UP000051530">
    <property type="component" value="Unassembled WGS sequence"/>
</dbReference>
<dbReference type="SUPFAM" id="SSF56815">
    <property type="entry name" value="Sec1/munc18-like (SM) proteins"/>
    <property type="match status" value="1"/>
</dbReference>
<dbReference type="InterPro" id="IPR043127">
    <property type="entry name" value="Sec-1-like_dom3a"/>
</dbReference>
<dbReference type="Gene3D" id="3.90.830.10">
    <property type="entry name" value="Syntaxin Binding Protein 1, Chain A, domain 2"/>
    <property type="match status" value="1"/>
</dbReference>
<keyword evidence="3" id="KW-1185">Reference proteome</keyword>
<name>A0A0R0M3D8_9MICR</name>
<dbReference type="VEuPathDB" id="MicrosporidiaDB:M153_2248000502"/>
<evidence type="ECO:0000313" key="3">
    <source>
        <dbReference type="Proteomes" id="UP000051530"/>
    </source>
</evidence>
<comment type="caution">
    <text evidence="2">The sequence shown here is derived from an EMBL/GenBank/DDBJ whole genome shotgun (WGS) entry which is preliminary data.</text>
</comment>
<dbReference type="InterPro" id="IPR036045">
    <property type="entry name" value="Sec1-like_sf"/>
</dbReference>
<gene>
    <name evidence="2" type="ORF">M153_2248000502</name>
</gene>
<reference evidence="2 3" key="1">
    <citation type="submission" date="2015-07" db="EMBL/GenBank/DDBJ databases">
        <title>The genome of Pseudoloma neurophilia, a relevant intracellular parasite of the zebrafish.</title>
        <authorList>
            <person name="Ndikumana S."/>
            <person name="Pelin A."/>
            <person name="Sanders J."/>
            <person name="Corradi N."/>
        </authorList>
    </citation>
    <scope>NUCLEOTIDE SEQUENCE [LARGE SCALE GENOMIC DNA]</scope>
    <source>
        <strain evidence="2 3">MK1</strain>
    </source>
</reference>
<dbReference type="EMBL" id="LGUB01000605">
    <property type="protein sequence ID" value="KRH92891.1"/>
    <property type="molecule type" value="Genomic_DNA"/>
</dbReference>
<dbReference type="GO" id="GO:0016192">
    <property type="term" value="P:vesicle-mediated transport"/>
    <property type="evidence" value="ECO:0007669"/>
    <property type="project" value="InterPro"/>
</dbReference>
<dbReference type="Gene3D" id="1.25.40.60">
    <property type="match status" value="1"/>
</dbReference>
<dbReference type="OrthoDB" id="10251230at2759"/>
<evidence type="ECO:0000256" key="1">
    <source>
        <dbReference type="ARBA" id="ARBA00009884"/>
    </source>
</evidence>